<evidence type="ECO:0000256" key="2">
    <source>
        <dbReference type="SAM" id="MobiDB-lite"/>
    </source>
</evidence>
<evidence type="ECO:0000259" key="3">
    <source>
        <dbReference type="Pfam" id="PF03807"/>
    </source>
</evidence>
<dbReference type="Gene3D" id="3.40.50.720">
    <property type="entry name" value="NAD(P)-binding Rossmann-like Domain"/>
    <property type="match status" value="1"/>
</dbReference>
<dbReference type="RefSeq" id="WP_097203878.1">
    <property type="nucleotide sequence ID" value="NZ_JACHXB010000001.1"/>
</dbReference>
<dbReference type="Proteomes" id="UP000219514">
    <property type="component" value="Unassembled WGS sequence"/>
</dbReference>
<gene>
    <name evidence="4" type="ORF">SAMN06893097_101397</name>
</gene>
<organism evidence="4 5">
    <name type="scientific">Geodermatophilus sabuli</name>
    <dbReference type="NCBI Taxonomy" id="1564158"/>
    <lineage>
        <taxon>Bacteria</taxon>
        <taxon>Bacillati</taxon>
        <taxon>Actinomycetota</taxon>
        <taxon>Actinomycetes</taxon>
        <taxon>Geodermatophilales</taxon>
        <taxon>Geodermatophilaceae</taxon>
        <taxon>Geodermatophilus</taxon>
    </lineage>
</organism>
<feature type="compositionally biased region" description="Basic residues" evidence="2">
    <location>
        <begin position="249"/>
        <end position="260"/>
    </location>
</feature>
<dbReference type="Pfam" id="PF03807">
    <property type="entry name" value="F420_oxidored"/>
    <property type="match status" value="1"/>
</dbReference>
<accession>A0A285E6K8</accession>
<evidence type="ECO:0000256" key="1">
    <source>
        <dbReference type="ARBA" id="ARBA00023002"/>
    </source>
</evidence>
<dbReference type="PANTHER" id="PTHR14239">
    <property type="entry name" value="DUDULIN-RELATED"/>
    <property type="match status" value="1"/>
</dbReference>
<proteinExistence type="predicted"/>
<dbReference type="EMBL" id="OBDO01000001">
    <property type="protein sequence ID" value="SNX94600.1"/>
    <property type="molecule type" value="Genomic_DNA"/>
</dbReference>
<sequence length="303" mass="31345">MTTLGVIGSGAIGSGVARLAVAAGMDVVVSNSRGPQTLTELVADLGDRARAGAVAEAAAAADAVLLAIPLKAVLTLPPDLLAGQLVLDTSNYYPGRDGRIPELDSDELTTSQLVQRHLVGARLVKAFNSIGANQLTTRARPAGDADRSALPIAGDDDGAKREATALLDRLGFDAVDTGGTAGSWRSEPNTPVYVMPYLGSLPEDAGGEEIAEFFSNSPGAPVPADRVRDLIAAAVRGKAGGEWPSAWRSGHRRPVRRRGTAPREVPPDQACPCKRGAGLVTVRCWVAPAAEDRPPARPCVTPG</sequence>
<dbReference type="OrthoDB" id="1523398at2"/>
<dbReference type="InterPro" id="IPR036291">
    <property type="entry name" value="NAD(P)-bd_dom_sf"/>
</dbReference>
<keyword evidence="1" id="KW-0560">Oxidoreductase</keyword>
<dbReference type="InterPro" id="IPR028939">
    <property type="entry name" value="P5C_Rdtase_cat_N"/>
</dbReference>
<dbReference type="InterPro" id="IPR051267">
    <property type="entry name" value="STEAP_metalloreductase"/>
</dbReference>
<name>A0A285E6K8_9ACTN</name>
<evidence type="ECO:0000313" key="5">
    <source>
        <dbReference type="Proteomes" id="UP000219514"/>
    </source>
</evidence>
<dbReference type="PANTHER" id="PTHR14239:SF10">
    <property type="entry name" value="REDUCTASE"/>
    <property type="match status" value="1"/>
</dbReference>
<dbReference type="SUPFAM" id="SSF51735">
    <property type="entry name" value="NAD(P)-binding Rossmann-fold domains"/>
    <property type="match status" value="1"/>
</dbReference>
<feature type="domain" description="Pyrroline-5-carboxylate reductase catalytic N-terminal" evidence="3">
    <location>
        <begin position="4"/>
        <end position="92"/>
    </location>
</feature>
<protein>
    <recommendedName>
        <fullName evidence="3">Pyrroline-5-carboxylate reductase catalytic N-terminal domain-containing protein</fullName>
    </recommendedName>
</protein>
<feature type="region of interest" description="Disordered" evidence="2">
    <location>
        <begin position="241"/>
        <end position="267"/>
    </location>
</feature>
<evidence type="ECO:0000313" key="4">
    <source>
        <dbReference type="EMBL" id="SNX94600.1"/>
    </source>
</evidence>
<reference evidence="4 5" key="1">
    <citation type="submission" date="2017-09" db="EMBL/GenBank/DDBJ databases">
        <authorList>
            <person name="Ehlers B."/>
            <person name="Leendertz F.H."/>
        </authorList>
    </citation>
    <scope>NUCLEOTIDE SEQUENCE [LARGE SCALE GENOMIC DNA]</scope>
    <source>
        <strain evidence="4 5">DSM 46844</strain>
    </source>
</reference>
<keyword evidence="5" id="KW-1185">Reference proteome</keyword>
<dbReference type="AlphaFoldDB" id="A0A285E6K8"/>
<dbReference type="GO" id="GO:0016491">
    <property type="term" value="F:oxidoreductase activity"/>
    <property type="evidence" value="ECO:0007669"/>
    <property type="project" value="UniProtKB-KW"/>
</dbReference>